<dbReference type="GeneID" id="54559802"/>
<evidence type="ECO:0000313" key="2">
    <source>
        <dbReference type="EMBL" id="KAF2166822.1"/>
    </source>
</evidence>
<proteinExistence type="predicted"/>
<sequence>MSLTIVVATAVRARSASSDRNCSWQLRDDNGSHLLKYKSKLDISRNKCLNTQIFTEPNGATTVLTLPTSLSITGPTTLVTGGSTLTLGLAPTTTTGTDIEVFTEPDGATTTLTLESDYPIIAPTTLVTGDSTLTLYPEPTSSSSTSSGVVPVIQTLQDPDGDLFTVTQPSITGIETISTSGSTLELAPFVTLFTNSPTSTMTTVPPGVTVAAFTEWTASTNGYVTSTVGGTPVVFPVIVPCATCVPDIIEGWDDDLPNVWIKWPKFPHLPSFHIPCIFFCSHPKKNPSPPVNDGPPPSAEGEPSASSTPTSSPSPSSSGSSSSSSASSTSTTSSSASSSGSSSSSSTSSSTSSAPLASTTPDFKGTDPDLVAQVEAYQAPFLGCLSTFVLPFPTACVSSNSTASGSSSASASSTSQPTTFSTSTITSSTASIPSFLPMTYSYADPDQGVSSAYCQYSGLDYPASFTTIGTSVNSCAYTAVPSTTIPPQSLTSSVNSAFCQYSSLDYPESFATIGTSVNPCAYTSLPASTIPAPTAATTTVSSSPSSTAPASATTPTLSTIDPASAAAETALCYSTTDGSSHVPFSLSDANTAIHDLCVRSASLDPTVQASVDFPQYPGDGYTITVAMEWATDQTDCGVPAAFDIPNQQYDCAASFEVNTNCMDDGNVIGGVWVLNTGAGCVGVTMSANPSSDS</sequence>
<dbReference type="Proteomes" id="UP000799537">
    <property type="component" value="Unassembled WGS sequence"/>
</dbReference>
<accession>A0A6A6CLK5</accession>
<keyword evidence="3" id="KW-1185">Reference proteome</keyword>
<evidence type="ECO:0000256" key="1">
    <source>
        <dbReference type="SAM" id="MobiDB-lite"/>
    </source>
</evidence>
<dbReference type="AlphaFoldDB" id="A0A6A6CLK5"/>
<gene>
    <name evidence="2" type="ORF">M409DRAFT_22878</name>
</gene>
<feature type="region of interest" description="Disordered" evidence="1">
    <location>
        <begin position="287"/>
        <end position="364"/>
    </location>
</feature>
<feature type="compositionally biased region" description="Pro residues" evidence="1">
    <location>
        <begin position="287"/>
        <end position="298"/>
    </location>
</feature>
<feature type="compositionally biased region" description="Low complexity" evidence="1">
    <location>
        <begin position="299"/>
        <end position="361"/>
    </location>
</feature>
<name>A0A6A6CLK5_ZASCE</name>
<organism evidence="2 3">
    <name type="scientific">Zasmidium cellare ATCC 36951</name>
    <dbReference type="NCBI Taxonomy" id="1080233"/>
    <lineage>
        <taxon>Eukaryota</taxon>
        <taxon>Fungi</taxon>
        <taxon>Dikarya</taxon>
        <taxon>Ascomycota</taxon>
        <taxon>Pezizomycotina</taxon>
        <taxon>Dothideomycetes</taxon>
        <taxon>Dothideomycetidae</taxon>
        <taxon>Mycosphaerellales</taxon>
        <taxon>Mycosphaerellaceae</taxon>
        <taxon>Zasmidium</taxon>
    </lineage>
</organism>
<reference evidence="2" key="1">
    <citation type="journal article" date="2020" name="Stud. Mycol.">
        <title>101 Dothideomycetes genomes: a test case for predicting lifestyles and emergence of pathogens.</title>
        <authorList>
            <person name="Haridas S."/>
            <person name="Albert R."/>
            <person name="Binder M."/>
            <person name="Bloem J."/>
            <person name="Labutti K."/>
            <person name="Salamov A."/>
            <person name="Andreopoulos B."/>
            <person name="Baker S."/>
            <person name="Barry K."/>
            <person name="Bills G."/>
            <person name="Bluhm B."/>
            <person name="Cannon C."/>
            <person name="Castanera R."/>
            <person name="Culley D."/>
            <person name="Daum C."/>
            <person name="Ezra D."/>
            <person name="Gonzalez J."/>
            <person name="Henrissat B."/>
            <person name="Kuo A."/>
            <person name="Liang C."/>
            <person name="Lipzen A."/>
            <person name="Lutzoni F."/>
            <person name="Magnuson J."/>
            <person name="Mondo S."/>
            <person name="Nolan M."/>
            <person name="Ohm R."/>
            <person name="Pangilinan J."/>
            <person name="Park H.-J."/>
            <person name="Ramirez L."/>
            <person name="Alfaro M."/>
            <person name="Sun H."/>
            <person name="Tritt A."/>
            <person name="Yoshinaga Y."/>
            <person name="Zwiers L.-H."/>
            <person name="Turgeon B."/>
            <person name="Goodwin S."/>
            <person name="Spatafora J."/>
            <person name="Crous P."/>
            <person name="Grigoriev I."/>
        </authorList>
    </citation>
    <scope>NUCLEOTIDE SEQUENCE</scope>
    <source>
        <strain evidence="2">ATCC 36951</strain>
    </source>
</reference>
<dbReference type="OrthoDB" id="2119228at2759"/>
<dbReference type="RefSeq" id="XP_033667711.1">
    <property type="nucleotide sequence ID" value="XM_033806530.1"/>
</dbReference>
<evidence type="ECO:0000313" key="3">
    <source>
        <dbReference type="Proteomes" id="UP000799537"/>
    </source>
</evidence>
<protein>
    <submittedName>
        <fullName evidence="2">Uncharacterized protein</fullName>
    </submittedName>
</protein>
<dbReference type="EMBL" id="ML993595">
    <property type="protein sequence ID" value="KAF2166822.1"/>
    <property type="molecule type" value="Genomic_DNA"/>
</dbReference>
<feature type="region of interest" description="Disordered" evidence="1">
    <location>
        <begin position="534"/>
        <end position="556"/>
    </location>
</feature>
<feature type="region of interest" description="Disordered" evidence="1">
    <location>
        <begin position="403"/>
        <end position="425"/>
    </location>
</feature>